<keyword evidence="7" id="KW-1185">Reference proteome</keyword>
<feature type="compositionally biased region" description="Acidic residues" evidence="3">
    <location>
        <begin position="417"/>
        <end position="426"/>
    </location>
</feature>
<feature type="domain" description="Bromo" evidence="4">
    <location>
        <begin position="18"/>
        <end position="110"/>
    </location>
</feature>
<feature type="compositionally biased region" description="Basic residues" evidence="3">
    <location>
        <begin position="369"/>
        <end position="383"/>
    </location>
</feature>
<dbReference type="GO" id="GO:0005634">
    <property type="term" value="C:nucleus"/>
    <property type="evidence" value="ECO:0007669"/>
    <property type="project" value="TreeGrafter"/>
</dbReference>
<dbReference type="Pfam" id="PF17035">
    <property type="entry name" value="BET"/>
    <property type="match status" value="1"/>
</dbReference>
<feature type="region of interest" description="Disordered" evidence="3">
    <location>
        <begin position="365"/>
        <end position="427"/>
    </location>
</feature>
<dbReference type="GeneID" id="28980640"/>
<dbReference type="EMBL" id="KQ087231">
    <property type="protein sequence ID" value="KLT40655.1"/>
    <property type="molecule type" value="Genomic_DNA"/>
</dbReference>
<feature type="compositionally biased region" description="Acidic residues" evidence="3">
    <location>
        <begin position="312"/>
        <end position="325"/>
    </location>
</feature>
<dbReference type="InterPro" id="IPR036427">
    <property type="entry name" value="Bromodomain-like_sf"/>
</dbReference>
<evidence type="ECO:0000256" key="2">
    <source>
        <dbReference type="PROSITE-ProRule" id="PRU00035"/>
    </source>
</evidence>
<feature type="compositionally biased region" description="Basic residues" evidence="3">
    <location>
        <begin position="490"/>
        <end position="500"/>
    </location>
</feature>
<feature type="region of interest" description="Disordered" evidence="3">
    <location>
        <begin position="58"/>
        <end position="78"/>
    </location>
</feature>
<dbReference type="GO" id="GO:0006355">
    <property type="term" value="P:regulation of DNA-templated transcription"/>
    <property type="evidence" value="ECO:0007669"/>
    <property type="project" value="TreeGrafter"/>
</dbReference>
<dbReference type="CDD" id="cd04369">
    <property type="entry name" value="Bromodomain"/>
    <property type="match status" value="1"/>
</dbReference>
<dbReference type="InterPro" id="IPR001487">
    <property type="entry name" value="Bromodomain"/>
</dbReference>
<feature type="domain" description="Bromo" evidence="4">
    <location>
        <begin position="212"/>
        <end position="284"/>
    </location>
</feature>
<feature type="compositionally biased region" description="Low complexity" evidence="3">
    <location>
        <begin position="384"/>
        <end position="397"/>
    </location>
</feature>
<dbReference type="PANTHER" id="PTHR22880">
    <property type="entry name" value="FALZ-RELATED BROMODOMAIN-CONTAINING PROTEINS"/>
    <property type="match status" value="1"/>
</dbReference>
<dbReference type="SUPFAM" id="SSF47370">
    <property type="entry name" value="Bromodomain"/>
    <property type="match status" value="2"/>
</dbReference>
<feature type="compositionally biased region" description="Basic and acidic residues" evidence="3">
    <location>
        <begin position="157"/>
        <end position="179"/>
    </location>
</feature>
<accession>A0A0J0XHQ6</accession>
<dbReference type="Pfam" id="PF00439">
    <property type="entry name" value="Bromodomain"/>
    <property type="match status" value="2"/>
</dbReference>
<dbReference type="Proteomes" id="UP000053611">
    <property type="component" value="Unassembled WGS sequence"/>
</dbReference>
<evidence type="ECO:0000313" key="7">
    <source>
        <dbReference type="Proteomes" id="UP000053611"/>
    </source>
</evidence>
<feature type="region of interest" description="Disordered" evidence="3">
    <location>
        <begin position="302"/>
        <end position="325"/>
    </location>
</feature>
<feature type="domain" description="NET" evidence="5">
    <location>
        <begin position="418"/>
        <end position="497"/>
    </location>
</feature>
<dbReference type="InterPro" id="IPR038336">
    <property type="entry name" value="NET_sf"/>
</dbReference>
<evidence type="ECO:0000313" key="6">
    <source>
        <dbReference type="EMBL" id="KLT40655.1"/>
    </source>
</evidence>
<dbReference type="SMART" id="SM00297">
    <property type="entry name" value="BROMO"/>
    <property type="match status" value="2"/>
</dbReference>
<protein>
    <submittedName>
        <fullName evidence="6">Bromodomain-containing protein</fullName>
    </submittedName>
</protein>
<dbReference type="InterPro" id="IPR050935">
    <property type="entry name" value="Bromo_chromatin_reader"/>
</dbReference>
<feature type="region of interest" description="Disordered" evidence="3">
    <location>
        <begin position="123"/>
        <end position="196"/>
    </location>
</feature>
<feature type="region of interest" description="Disordered" evidence="3">
    <location>
        <begin position="490"/>
        <end position="517"/>
    </location>
</feature>
<dbReference type="PRINTS" id="PR00503">
    <property type="entry name" value="BROMODOMAIN"/>
</dbReference>
<dbReference type="OrthoDB" id="784962at2759"/>
<gene>
    <name evidence="6" type="ORF">CC85DRAFT_230128</name>
</gene>
<evidence type="ECO:0000259" key="4">
    <source>
        <dbReference type="PROSITE" id="PS50014"/>
    </source>
</evidence>
<feature type="non-terminal residue" evidence="6">
    <location>
        <position position="541"/>
    </location>
</feature>
<evidence type="ECO:0000256" key="3">
    <source>
        <dbReference type="SAM" id="MobiDB-lite"/>
    </source>
</evidence>
<dbReference type="PANTHER" id="PTHR22880:SF225">
    <property type="entry name" value="BROMODOMAIN-CONTAINING PROTEIN BET-1-RELATED"/>
    <property type="match status" value="1"/>
</dbReference>
<organism evidence="6 7">
    <name type="scientific">Cutaneotrichosporon oleaginosum</name>
    <dbReference type="NCBI Taxonomy" id="879819"/>
    <lineage>
        <taxon>Eukaryota</taxon>
        <taxon>Fungi</taxon>
        <taxon>Dikarya</taxon>
        <taxon>Basidiomycota</taxon>
        <taxon>Agaricomycotina</taxon>
        <taxon>Tremellomycetes</taxon>
        <taxon>Trichosporonales</taxon>
        <taxon>Trichosporonaceae</taxon>
        <taxon>Cutaneotrichosporon</taxon>
    </lineage>
</organism>
<proteinExistence type="predicted"/>
<reference evidence="6 7" key="1">
    <citation type="submission" date="2015-03" db="EMBL/GenBank/DDBJ databases">
        <title>Genomics and transcriptomics of the oil-accumulating basidiomycete yeast T. oleaginosus allow insights into substrate utilization and the diverse evolutionary trajectories of mating systems in fungi.</title>
        <authorList>
            <consortium name="DOE Joint Genome Institute"/>
            <person name="Kourist R."/>
            <person name="Kracht O."/>
            <person name="Bracharz F."/>
            <person name="Lipzen A."/>
            <person name="Nolan M."/>
            <person name="Ohm R."/>
            <person name="Grigoriev I."/>
            <person name="Sun S."/>
            <person name="Heitman J."/>
            <person name="Bruck T."/>
            <person name="Nowrousian M."/>
        </authorList>
    </citation>
    <scope>NUCLEOTIDE SEQUENCE [LARGE SCALE GENOMIC DNA]</scope>
    <source>
        <strain evidence="6 7">IBC0246</strain>
    </source>
</reference>
<dbReference type="Gene3D" id="1.20.920.10">
    <property type="entry name" value="Bromodomain-like"/>
    <property type="match status" value="2"/>
</dbReference>
<dbReference type="PROSITE" id="PS51525">
    <property type="entry name" value="NET"/>
    <property type="match status" value="1"/>
</dbReference>
<evidence type="ECO:0000256" key="1">
    <source>
        <dbReference type="ARBA" id="ARBA00023117"/>
    </source>
</evidence>
<dbReference type="AlphaFoldDB" id="A0A0J0XHQ6"/>
<dbReference type="GO" id="GO:0006338">
    <property type="term" value="P:chromatin remodeling"/>
    <property type="evidence" value="ECO:0007669"/>
    <property type="project" value="TreeGrafter"/>
</dbReference>
<feature type="non-terminal residue" evidence="6">
    <location>
        <position position="1"/>
    </location>
</feature>
<dbReference type="Gene3D" id="1.20.1270.220">
    <property type="match status" value="1"/>
</dbReference>
<dbReference type="GO" id="GO:0000785">
    <property type="term" value="C:chromatin"/>
    <property type="evidence" value="ECO:0007669"/>
    <property type="project" value="TreeGrafter"/>
</dbReference>
<sequence length="541" mass="60788">PWTPQQHKYMLSAVRSMLKSNNSVNFRQPVDVVLFNIPHYPNIIDRPMDLGTVETKLIASDPRGPPKDKSKAARWDPSKGSYSCVAELTADVRQIWENTRKFNGRDHVVSQLASKLEEQYEKALRSLPSDAPAAAAVASPAGGPSSRRQSISQTPTIRRDAESGRPKREIHPPPSKDLDYNSPGSLRKPKRRNDPQIQWAARTLNQLEKSQKHYDIVAPFLYPVQEIIAAISTYTQVIKKPIDFLMIKQRLEDNEYEDVSQIDADVRLMCNNARTFNPPGDAVHNAANALLQIWTEKWRSLPPKQELREPSEEVVADEYDSEDEDKDGESQFVFLKLILVVRLREAKAERVQLDREIAELERKIASKPAKQRKQKAPKAKAAPRKYSTTSKPSPGGPSVNGAMKKQRKPKPEVTYHEDDDSEEEPESITIDQQLELANKIQTADADILGQAVAIIQATTNITGDQEIELDMNSLPPATVVKLYNLVCKGRKRGKKAKPQPRKSGFGGAPGRKHLNEQEEADRIRKMEAQLQAFDSRGPAQS</sequence>
<evidence type="ECO:0000259" key="5">
    <source>
        <dbReference type="PROSITE" id="PS51525"/>
    </source>
</evidence>
<dbReference type="STRING" id="879819.A0A0J0XHQ6"/>
<dbReference type="PROSITE" id="PS50014">
    <property type="entry name" value="BROMODOMAIN_2"/>
    <property type="match status" value="2"/>
</dbReference>
<feature type="compositionally biased region" description="Basic and acidic residues" evidence="3">
    <location>
        <begin position="64"/>
        <end position="77"/>
    </location>
</feature>
<feature type="compositionally biased region" description="Low complexity" evidence="3">
    <location>
        <begin position="125"/>
        <end position="147"/>
    </location>
</feature>
<dbReference type="InterPro" id="IPR027353">
    <property type="entry name" value="NET_dom"/>
</dbReference>
<name>A0A0J0XHQ6_9TREE</name>
<keyword evidence="1 2" id="KW-0103">Bromodomain</keyword>